<feature type="compositionally biased region" description="Polar residues" evidence="2">
    <location>
        <begin position="218"/>
        <end position="239"/>
    </location>
</feature>
<dbReference type="GO" id="GO:0008270">
    <property type="term" value="F:zinc ion binding"/>
    <property type="evidence" value="ECO:0007669"/>
    <property type="project" value="UniProtKB-KW"/>
</dbReference>
<feature type="compositionally biased region" description="Polar residues" evidence="2">
    <location>
        <begin position="669"/>
        <end position="687"/>
    </location>
</feature>
<feature type="region of interest" description="Disordered" evidence="2">
    <location>
        <begin position="447"/>
        <end position="466"/>
    </location>
</feature>
<organism evidence="4 5">
    <name type="scientific">Trichoglossum hirsutum</name>
    <dbReference type="NCBI Taxonomy" id="265104"/>
    <lineage>
        <taxon>Eukaryota</taxon>
        <taxon>Fungi</taxon>
        <taxon>Dikarya</taxon>
        <taxon>Ascomycota</taxon>
        <taxon>Pezizomycotina</taxon>
        <taxon>Geoglossomycetes</taxon>
        <taxon>Geoglossales</taxon>
        <taxon>Geoglossaceae</taxon>
        <taxon>Trichoglossum</taxon>
    </lineage>
</organism>
<feature type="region of interest" description="Disordered" evidence="2">
    <location>
        <begin position="649"/>
        <end position="716"/>
    </location>
</feature>
<dbReference type="PROSITE" id="PS00028">
    <property type="entry name" value="ZINC_FINGER_C2H2_1"/>
    <property type="match status" value="1"/>
</dbReference>
<dbReference type="Gene3D" id="3.30.160.60">
    <property type="entry name" value="Classic Zinc Finger"/>
    <property type="match status" value="1"/>
</dbReference>
<comment type="caution">
    <text evidence="4">The sequence shown here is derived from an EMBL/GenBank/DDBJ whole genome shotgun (WGS) entry which is preliminary data.</text>
</comment>
<accession>A0A9P8LFP5</accession>
<keyword evidence="1" id="KW-0862">Zinc</keyword>
<protein>
    <recommendedName>
        <fullName evidence="3">C2H2-type domain-containing protein</fullName>
    </recommendedName>
</protein>
<evidence type="ECO:0000256" key="2">
    <source>
        <dbReference type="SAM" id="MobiDB-lite"/>
    </source>
</evidence>
<feature type="compositionally biased region" description="Basic and acidic residues" evidence="2">
    <location>
        <begin position="504"/>
        <end position="513"/>
    </location>
</feature>
<dbReference type="EMBL" id="JAGHQM010000158">
    <property type="protein sequence ID" value="KAH0564940.1"/>
    <property type="molecule type" value="Genomic_DNA"/>
</dbReference>
<gene>
    <name evidence="4" type="ORF">GP486_001679</name>
</gene>
<dbReference type="AlphaFoldDB" id="A0A9P8LFP5"/>
<dbReference type="InterPro" id="IPR013087">
    <property type="entry name" value="Znf_C2H2_type"/>
</dbReference>
<feature type="compositionally biased region" description="Basic and acidic residues" evidence="2">
    <location>
        <begin position="525"/>
        <end position="536"/>
    </location>
</feature>
<reference evidence="4" key="1">
    <citation type="submission" date="2021-03" db="EMBL/GenBank/DDBJ databases">
        <title>Comparative genomics and phylogenomic investigation of the class Geoglossomycetes provide insights into ecological specialization and systematics.</title>
        <authorList>
            <person name="Melie T."/>
            <person name="Pirro S."/>
            <person name="Miller A.N."/>
            <person name="Quandt A."/>
        </authorList>
    </citation>
    <scope>NUCLEOTIDE SEQUENCE</scope>
    <source>
        <strain evidence="4">CAQ_001_2017</strain>
    </source>
</reference>
<feature type="region of interest" description="Disordered" evidence="2">
    <location>
        <begin position="525"/>
        <end position="552"/>
    </location>
</feature>
<feature type="compositionally biased region" description="Polar residues" evidence="2">
    <location>
        <begin position="93"/>
        <end position="102"/>
    </location>
</feature>
<feature type="compositionally biased region" description="Basic and acidic residues" evidence="2">
    <location>
        <begin position="447"/>
        <end position="463"/>
    </location>
</feature>
<evidence type="ECO:0000259" key="3">
    <source>
        <dbReference type="PROSITE" id="PS50157"/>
    </source>
</evidence>
<feature type="region of interest" description="Disordered" evidence="2">
    <location>
        <begin position="494"/>
        <end position="513"/>
    </location>
</feature>
<sequence>MHLPYWTIKHTDDPVEAPYNHFGDLSRGAVDEIDEPFRSEKRRPHLARLFMMAPHHSRRGSKASQSTKVTPSEEMPRSPRPSSSDMPLRRGATFSSPTTPSSEARPFPVPSCPKRSDTCPKDLDVIVGSKARMAALIGSLDRSLSCSGSMSPGARESLSQEALPLPRIVLDATVSESSSQVDLTEMGHQSTDEPGEAVQGSKSRQRQSPDVQKHHTSDSGIGSTVSGTIRTTSENGDNSETCMLPVALVSFESSANFLKSASSNRSGLRRAGRGACLGSAVVHLSSAHAPKAGAESSVTNLQSLHGRHGRLSRGATMQMLEHIIHPLLKRRSLKHFHPLVREAPQRITHGEIICLRDLEKFLIHLAQVSFCCSSGQELNAYILFNLKTRAKSIPTYLEFCEVSIHCVQETVNSISESEQRRPYDRPYTDGYFVDLVDQIRQYAREMSASKERQAAGEEPREMDYSPSEKLVLQDSLSQTGRPAQLVRVKNGKTIPIGTDAQPSKSDDHLTEEDSKFRAHLMKRRLGEHSSDEESSVHRSMARRRKVSPQAAKEMPIQTCAECGKQFKRPCDLTKHEKTHSRPWKCSDATCKYYTHGWPTEKERDRHVNDKHSDTPALYECHFSPCTYRSKRESNCKQHMEKAHGWEYVRSKKTRTQPTGRPGAAEPHTPDSTEIPTPISSVGVTTPMTRLPSYENGVSPGGYSLAESGSSDGDASYGCNPYEESRQAAYPTQSEAFSFNDYQPAFNTTGTYVQPYVPSDPIVNHTGVSNANGIPVSLEDSLISCQAGVPNIYDSIDWSSIDAYENVQNYQLPTPDNSAGQTVYDSFDLPNNLYQNASCSGVTQQHAPHIVGLSPGAQGNVVLYSPESADEIADEGYDEFLGSSGKPINDFQLFPSSASGSSDGMNDGMFPTFRPPMNVHGVYQPAEPAQPFCYMPWED</sequence>
<name>A0A9P8LFP5_9PEZI</name>
<dbReference type="PROSITE" id="PS50157">
    <property type="entry name" value="ZINC_FINGER_C2H2_2"/>
    <property type="match status" value="1"/>
</dbReference>
<proteinExistence type="predicted"/>
<evidence type="ECO:0000313" key="5">
    <source>
        <dbReference type="Proteomes" id="UP000750711"/>
    </source>
</evidence>
<feature type="region of interest" description="Disordered" evidence="2">
    <location>
        <begin position="176"/>
        <end position="239"/>
    </location>
</feature>
<keyword evidence="1" id="KW-0863">Zinc-finger</keyword>
<dbReference type="SMART" id="SM00355">
    <property type="entry name" value="ZnF_C2H2"/>
    <property type="match status" value="2"/>
</dbReference>
<evidence type="ECO:0000256" key="1">
    <source>
        <dbReference type="PROSITE-ProRule" id="PRU00042"/>
    </source>
</evidence>
<keyword evidence="5" id="KW-1185">Reference proteome</keyword>
<dbReference type="Proteomes" id="UP000750711">
    <property type="component" value="Unassembled WGS sequence"/>
</dbReference>
<keyword evidence="1" id="KW-0479">Metal-binding</keyword>
<evidence type="ECO:0000313" key="4">
    <source>
        <dbReference type="EMBL" id="KAH0564940.1"/>
    </source>
</evidence>
<feature type="compositionally biased region" description="Polar residues" evidence="2">
    <location>
        <begin position="200"/>
        <end position="210"/>
    </location>
</feature>
<feature type="region of interest" description="Disordered" evidence="2">
    <location>
        <begin position="52"/>
        <end position="121"/>
    </location>
</feature>
<feature type="domain" description="C2H2-type" evidence="3">
    <location>
        <begin position="557"/>
        <end position="584"/>
    </location>
</feature>